<feature type="region of interest" description="Disordered" evidence="3">
    <location>
        <begin position="436"/>
        <end position="460"/>
    </location>
</feature>
<evidence type="ECO:0000256" key="2">
    <source>
        <dbReference type="ARBA" id="ARBA00022840"/>
    </source>
</evidence>
<feature type="region of interest" description="Disordered" evidence="3">
    <location>
        <begin position="1"/>
        <end position="35"/>
    </location>
</feature>
<evidence type="ECO:0000256" key="3">
    <source>
        <dbReference type="SAM" id="MobiDB-lite"/>
    </source>
</evidence>
<feature type="compositionally biased region" description="Low complexity" evidence="3">
    <location>
        <begin position="1834"/>
        <end position="1843"/>
    </location>
</feature>
<dbReference type="PANTHER" id="PTHR24347">
    <property type="entry name" value="SERINE/THREONINE-PROTEIN KINASE"/>
    <property type="match status" value="1"/>
</dbReference>
<dbReference type="GO" id="GO:0004672">
    <property type="term" value="F:protein kinase activity"/>
    <property type="evidence" value="ECO:0007669"/>
    <property type="project" value="InterPro"/>
</dbReference>
<feature type="region of interest" description="Disordered" evidence="3">
    <location>
        <begin position="1503"/>
        <end position="1524"/>
    </location>
</feature>
<dbReference type="CDD" id="cd05117">
    <property type="entry name" value="STKc_CAMK"/>
    <property type="match status" value="1"/>
</dbReference>
<keyword evidence="6" id="KW-1185">Reference proteome</keyword>
<feature type="compositionally biased region" description="Basic and acidic residues" evidence="3">
    <location>
        <begin position="693"/>
        <end position="720"/>
    </location>
</feature>
<feature type="compositionally biased region" description="Low complexity" evidence="3">
    <location>
        <begin position="1304"/>
        <end position="1324"/>
    </location>
</feature>
<dbReference type="InterPro" id="IPR008271">
    <property type="entry name" value="Ser/Thr_kinase_AS"/>
</dbReference>
<feature type="domain" description="Protein kinase" evidence="4">
    <location>
        <begin position="39"/>
        <end position="299"/>
    </location>
</feature>
<dbReference type="Pfam" id="PF00069">
    <property type="entry name" value="Pkinase"/>
    <property type="match status" value="1"/>
</dbReference>
<accession>A0A1Y1ZXR2</accession>
<dbReference type="FunFam" id="3.30.200.20:FF:000042">
    <property type="entry name" value="Aurora kinase A"/>
    <property type="match status" value="1"/>
</dbReference>
<feature type="compositionally biased region" description="Low complexity" evidence="3">
    <location>
        <begin position="436"/>
        <end position="456"/>
    </location>
</feature>
<feature type="compositionally biased region" description="Polar residues" evidence="3">
    <location>
        <begin position="811"/>
        <end position="830"/>
    </location>
</feature>
<evidence type="ECO:0000259" key="4">
    <source>
        <dbReference type="PROSITE" id="PS50011"/>
    </source>
</evidence>
<keyword evidence="5" id="KW-0418">Kinase</keyword>
<dbReference type="GO" id="GO:0005524">
    <property type="term" value="F:ATP binding"/>
    <property type="evidence" value="ECO:0007669"/>
    <property type="project" value="UniProtKB-KW"/>
</dbReference>
<organism evidence="5 6">
    <name type="scientific">Neocallimastix californiae</name>
    <dbReference type="NCBI Taxonomy" id="1754190"/>
    <lineage>
        <taxon>Eukaryota</taxon>
        <taxon>Fungi</taxon>
        <taxon>Fungi incertae sedis</taxon>
        <taxon>Chytridiomycota</taxon>
        <taxon>Chytridiomycota incertae sedis</taxon>
        <taxon>Neocallimastigomycetes</taxon>
        <taxon>Neocallimastigales</taxon>
        <taxon>Neocallimastigaceae</taxon>
        <taxon>Neocallimastix</taxon>
    </lineage>
</organism>
<feature type="region of interest" description="Disordered" evidence="3">
    <location>
        <begin position="1297"/>
        <end position="1325"/>
    </location>
</feature>
<dbReference type="InterPro" id="IPR000719">
    <property type="entry name" value="Prot_kinase_dom"/>
</dbReference>
<feature type="region of interest" description="Disordered" evidence="3">
    <location>
        <begin position="626"/>
        <end position="672"/>
    </location>
</feature>
<dbReference type="Gene3D" id="1.10.510.10">
    <property type="entry name" value="Transferase(Phosphotransferase) domain 1"/>
    <property type="match status" value="1"/>
</dbReference>
<feature type="compositionally biased region" description="Polar residues" evidence="3">
    <location>
        <begin position="1503"/>
        <end position="1521"/>
    </location>
</feature>
<feature type="compositionally biased region" description="Basic and acidic residues" evidence="3">
    <location>
        <begin position="1208"/>
        <end position="1217"/>
    </location>
</feature>
<feature type="region of interest" description="Disordered" evidence="3">
    <location>
        <begin position="1127"/>
        <end position="1147"/>
    </location>
</feature>
<gene>
    <name evidence="5" type="ORF">LY90DRAFT_708553</name>
</gene>
<evidence type="ECO:0000313" key="5">
    <source>
        <dbReference type="EMBL" id="ORY14970.1"/>
    </source>
</evidence>
<keyword evidence="1" id="KW-0547">Nucleotide-binding</keyword>
<dbReference type="OrthoDB" id="10589849at2759"/>
<feature type="region of interest" description="Disordered" evidence="3">
    <location>
        <begin position="1919"/>
        <end position="1952"/>
    </location>
</feature>
<feature type="compositionally biased region" description="Acidic residues" evidence="3">
    <location>
        <begin position="1127"/>
        <end position="1146"/>
    </location>
</feature>
<feature type="region of interest" description="Disordered" evidence="3">
    <location>
        <begin position="1824"/>
        <end position="1843"/>
    </location>
</feature>
<feature type="region of interest" description="Disordered" evidence="3">
    <location>
        <begin position="693"/>
        <end position="725"/>
    </location>
</feature>
<reference evidence="5 6" key="1">
    <citation type="submission" date="2016-08" db="EMBL/GenBank/DDBJ databases">
        <title>A Parts List for Fungal Cellulosomes Revealed by Comparative Genomics.</title>
        <authorList>
            <consortium name="DOE Joint Genome Institute"/>
            <person name="Haitjema C.H."/>
            <person name="Gilmore S.P."/>
            <person name="Henske J.K."/>
            <person name="Solomon K.V."/>
            <person name="De Groot R."/>
            <person name="Kuo A."/>
            <person name="Mondo S.J."/>
            <person name="Salamov A.A."/>
            <person name="Labutti K."/>
            <person name="Zhao Z."/>
            <person name="Chiniquy J."/>
            <person name="Barry K."/>
            <person name="Brewer H.M."/>
            <person name="Purvine S.O."/>
            <person name="Wright A.T."/>
            <person name="Boxma B."/>
            <person name="Van Alen T."/>
            <person name="Hackstein J.H."/>
            <person name="Baker S.E."/>
            <person name="Grigoriev I.V."/>
            <person name="O'Malley M.A."/>
        </authorList>
    </citation>
    <scope>NUCLEOTIDE SEQUENCE [LARGE SCALE GENOMIC DNA]</scope>
    <source>
        <strain evidence="5 6">G1</strain>
    </source>
</reference>
<evidence type="ECO:0000256" key="1">
    <source>
        <dbReference type="ARBA" id="ARBA00022741"/>
    </source>
</evidence>
<dbReference type="InterPro" id="IPR011009">
    <property type="entry name" value="Kinase-like_dom_sf"/>
</dbReference>
<feature type="region of interest" description="Disordered" evidence="3">
    <location>
        <begin position="811"/>
        <end position="837"/>
    </location>
</feature>
<dbReference type="Proteomes" id="UP000193920">
    <property type="component" value="Unassembled WGS sequence"/>
</dbReference>
<feature type="compositionally biased region" description="Basic and acidic residues" evidence="3">
    <location>
        <begin position="887"/>
        <end position="908"/>
    </location>
</feature>
<dbReference type="PROSITE" id="PS50011">
    <property type="entry name" value="PROTEIN_KINASE_DOM"/>
    <property type="match status" value="1"/>
</dbReference>
<feature type="compositionally biased region" description="Low complexity" evidence="3">
    <location>
        <begin position="1222"/>
        <end position="1240"/>
    </location>
</feature>
<dbReference type="PROSITE" id="PS00108">
    <property type="entry name" value="PROTEIN_KINASE_ST"/>
    <property type="match status" value="1"/>
</dbReference>
<proteinExistence type="predicted"/>
<keyword evidence="2" id="KW-0067">ATP-binding</keyword>
<feature type="region of interest" description="Disordered" evidence="3">
    <location>
        <begin position="887"/>
        <end position="968"/>
    </location>
</feature>
<keyword evidence="5" id="KW-0808">Transferase</keyword>
<name>A0A1Y1ZXR2_9FUNG</name>
<dbReference type="EMBL" id="MCOG01000345">
    <property type="protein sequence ID" value="ORY14970.1"/>
    <property type="molecule type" value="Genomic_DNA"/>
</dbReference>
<dbReference type="STRING" id="1754190.A0A1Y1ZXR2"/>
<feature type="region of interest" description="Disordered" evidence="3">
    <location>
        <begin position="489"/>
        <end position="519"/>
    </location>
</feature>
<feature type="compositionally biased region" description="Low complexity" evidence="3">
    <location>
        <begin position="630"/>
        <end position="650"/>
    </location>
</feature>
<feature type="region of interest" description="Disordered" evidence="3">
    <location>
        <begin position="1208"/>
        <end position="1240"/>
    </location>
</feature>
<comment type="caution">
    <text evidence="5">The sequence shown here is derived from an EMBL/GenBank/DDBJ whole genome shotgun (WGS) entry which is preliminary data.</text>
</comment>
<evidence type="ECO:0000313" key="6">
    <source>
        <dbReference type="Proteomes" id="UP000193920"/>
    </source>
</evidence>
<dbReference type="SMART" id="SM00220">
    <property type="entry name" value="S_TKc"/>
    <property type="match status" value="1"/>
</dbReference>
<sequence>MPILKKKSSKKEASPLQKPSKPQKPPKPYALDNQKKKEYKTKGVMGIGTYGVVREAVHIPTGRTVALKIIKKHIIKEHHKEGMVERELNILKKIKHPHIVEFIDFFETKSKYYIVFELATGGELFDRICQKGKFTEKDAAIIITTVIGAVSFLHARGIVHRDIKPENLLYRDKSVNADLLLCDFGISKMIESPEEMLTTVCGSPGYTAPEILKHEPYSKPVDMWSIGVITYTLLCGYSPFHYADDLNQLYNAICHGRYTFDNIYWAYISRYAKDFIKSLLQVQPEKRLTADEALQHTWLVKLCPAQIERIKNINGIPVPSNSTLKRPIKSYSTSATQGTTYSDPIKQSNSRVKPYVKSKYLITDESNIPYDILHQNSYISFHNTSTLSPDSDNDHDAISYPGAGALQNHATVDVSHYMNINSQATLVNKSSNISDKSTATSITSTTPTGYSITPSSENKDNINHINNNNINNSNNTIIENSNSIKITSSNNHNNSLTVKSKPSKDQYLSPASNYSNISDTSSTIVQSNSITSNTSVTYSDSTTIGSYVGNNSYTSPNRLSFVIKEEKYDSSSQLSPESILTNCSKSDMLSSNIVASPKSEYAHLSPELGEHSPSLTVHSAPISQNYSKCSYPNNNSNLNSSPSYSPNSNSTKSKKQSKENLHVRKQSSNRGEKFFNHLFKRKSHSSINLSQKVEENEENNHNHDNKNNVDDVIPPRKDSKNQTINKHTWKTLLKSSKQGNKLFRKSKESLKNSLRSYQKSKSTAIKSLNDLDHLNQDQDQDGESYDYSTLTDASSIGLSSVTSDISRKSSCKSTINENKGSTVQKTTQPKAYTRKSFSTSATSSLTSLIKNYQSLHDIDNNYLTIPNMEYIEKNINTFENNEKLKKITSEPEDSQIGKHKENQSKKTSLESFPPYKEKNNDKSINNKNKRISESSNGSKEKLNVNKSKSNKSKGKLPDHPPWNDISDDESYDYVDEMDILYTMKLENEILKKKNNKKKNIKSRSKIIFSGSEGWYPEEPVVSLVKENGEIKGYYAPGGEKYTGINSEGNSIDSRINHNSIKNYNDKKSSFNVKNDVIVNPSKRPIPSIILTERTETNSSTSSLIPGPSIHPIKDFFSKRTHIVEEDDELNTDISDADDNEDYDDLDIPLVKNNNYKSSSNSNSNSNLNICSNSNTNPLSSTPLDNVIIGPKELEKIDIKDDIALKTETKQKQDEKPKLKIVSKSTPTSPKLASSSSSISLSSMPRHEIINRKSTVIQRKPLKTKESYDLIEDFVVSPIIHSAPSFISSKPINIKFDKNKDYNNHHNQSRNNNTPSPTLSPSASPHITIQPSTPVTQEAAINAVATLTKNDSSRSSLETSLSSTITPTNNSLDVGTVSPSSNTSFTVLSHRNTNNTKKLCTVGRRGAFYDHNNDPDLLSVSIPSNLSQSFSSTGSESYPSSTNSPILSTFNYQSFNNISNSNCNTNSNMNPNSNSDILHFSPLTKCSTPNSNIALSVTTENPNEIPVQSNTITSTSYSTPSLNPNHTKNINNNINNCNNDHNANSMNINIINNNNNSTSNDNNINGTNNTFLSNNNNNNNSITRRSAVKGLTIGTAMYVEPDQISTSMSSSGEEDFEEDIYHYKFTPTYDIEEEEDNDDDDGINDDNSSIPILPDEQYIANFSANGVKPQIPSFELEDDEDDEFKVQGKRARAKSDSRYDDNRDIGVNRIEEEGDGLLHPNDYGSSHKRINSTGACINMDKKLEDENCYNDDDLEMPNLLSQDLYSKVLRKKFQRAVRIINIVRRLSSKSSFSSSTYSYNNSNDISDTSSLYSNVNSFTKLDPKKKTLSVEQHSRNSSISSSLSNVISPTINSEDLILTPSVKENISPSTPLKSDLSVSHSNSISKSPILNSSLSPILIESKISLNEEITKDKEKASMKISINEEQKKKEEEKKKMKKGKEEDILQKNIKESK</sequence>
<feature type="compositionally biased region" description="Polar residues" evidence="3">
    <location>
        <begin position="509"/>
        <end position="519"/>
    </location>
</feature>
<dbReference type="FunFam" id="1.10.510.10:FF:000571">
    <property type="entry name" value="Maternal embryonic leucine zipper kinase"/>
    <property type="match status" value="1"/>
</dbReference>
<protein>
    <submittedName>
        <fullName evidence="5">Pkinase-domain-containing protein</fullName>
    </submittedName>
</protein>
<feature type="region of interest" description="Disordered" evidence="3">
    <location>
        <begin position="768"/>
        <end position="787"/>
    </location>
</feature>
<dbReference type="SUPFAM" id="SSF56112">
    <property type="entry name" value="Protein kinase-like (PK-like)"/>
    <property type="match status" value="1"/>
</dbReference>